<dbReference type="Pfam" id="PF01081">
    <property type="entry name" value="Aldolase"/>
    <property type="match status" value="1"/>
</dbReference>
<dbReference type="Gene3D" id="3.20.20.70">
    <property type="entry name" value="Aldolase class I"/>
    <property type="match status" value="1"/>
</dbReference>
<keyword evidence="7" id="KW-1185">Reference proteome</keyword>
<dbReference type="InterPro" id="IPR000887">
    <property type="entry name" value="Aldlse_KDPG_KHG"/>
</dbReference>
<comment type="subunit">
    <text evidence="3">Homotrimer.</text>
</comment>
<gene>
    <name evidence="6" type="primary">dgoA</name>
    <name evidence="6" type="ORF">RCA23_c01410</name>
</gene>
<dbReference type="PANTHER" id="PTHR30246">
    <property type="entry name" value="2-KETO-3-DEOXY-6-PHOSPHOGLUCONATE ALDOLASE"/>
    <property type="match status" value="1"/>
</dbReference>
<comment type="pathway">
    <text evidence="1">Carbohydrate acid metabolism.</text>
</comment>
<dbReference type="AlphaFoldDB" id="A0AAN0RGG4"/>
<dbReference type="RefSeq" id="WP_044048603.1">
    <property type="nucleotide sequence ID" value="NZ_CP003984.1"/>
</dbReference>
<dbReference type="InterPro" id="IPR013785">
    <property type="entry name" value="Aldolase_TIM"/>
</dbReference>
<dbReference type="EMBL" id="CP003984">
    <property type="protein sequence ID" value="AII85708.1"/>
    <property type="molecule type" value="Genomic_DNA"/>
</dbReference>
<sequence>MTRPIIAILRGVTPEEVLAVADAILQAGIEKIEVPLNSPSPLDSIEALAKAYDDQALIGAGTVLTPQEVAQVHQAGGRLVVSPNCDVEVIRATTAAGLESWPGIFTPSEALTALKAGATGLKLFPGDMVQPRGLKAMRAILPAGTQVYAVGGAQPDNFADWIAASADGFGLGSAIYKPGDTPQSVKQKARAIVAAFDAAW</sequence>
<dbReference type="EC" id="4.1.2.21" evidence="6"/>
<organism evidence="6 7">
    <name type="scientific">Planktomarina temperata RCA23</name>
    <dbReference type="NCBI Taxonomy" id="666509"/>
    <lineage>
        <taxon>Bacteria</taxon>
        <taxon>Pseudomonadati</taxon>
        <taxon>Pseudomonadota</taxon>
        <taxon>Alphaproteobacteria</taxon>
        <taxon>Rhodobacterales</taxon>
        <taxon>Paracoccaceae</taxon>
        <taxon>Planktomarina</taxon>
    </lineage>
</organism>
<proteinExistence type="inferred from homology"/>
<dbReference type="KEGG" id="ptp:RCA23_c01410"/>
<dbReference type="GO" id="GO:0008674">
    <property type="term" value="F:2-dehydro-3-deoxy-6-phosphogalactonate aldolase activity"/>
    <property type="evidence" value="ECO:0007669"/>
    <property type="project" value="UniProtKB-EC"/>
</dbReference>
<evidence type="ECO:0000313" key="6">
    <source>
        <dbReference type="EMBL" id="AII85708.1"/>
    </source>
</evidence>
<evidence type="ECO:0000256" key="2">
    <source>
        <dbReference type="ARBA" id="ARBA00006906"/>
    </source>
</evidence>
<dbReference type="PANTHER" id="PTHR30246:SF1">
    <property type="entry name" value="2-DEHYDRO-3-DEOXY-6-PHOSPHOGALACTONATE ALDOLASE-RELATED"/>
    <property type="match status" value="1"/>
</dbReference>
<keyword evidence="5" id="KW-0119">Carbohydrate metabolism</keyword>
<dbReference type="CDD" id="cd00452">
    <property type="entry name" value="KDPG_aldolase"/>
    <property type="match status" value="1"/>
</dbReference>
<keyword evidence="4 6" id="KW-0456">Lyase</keyword>
<evidence type="ECO:0000256" key="5">
    <source>
        <dbReference type="ARBA" id="ARBA00023277"/>
    </source>
</evidence>
<protein>
    <submittedName>
        <fullName evidence="6">2-dehydro-3-deoxy-6-phosphogalactonate aldolase DgoA</fullName>
        <ecNumber evidence="6">4.1.2.21</ecNumber>
    </submittedName>
</protein>
<name>A0AAN0RGG4_9RHOB</name>
<accession>A0AAN0RGG4</accession>
<reference evidence="6 7" key="1">
    <citation type="journal article" date="2014" name="ISME J.">
        <title>Adaptation of an abundant Roseobacter RCA organism to pelagic systems revealed by genomic and transcriptomic analyses.</title>
        <authorList>
            <person name="Voget S."/>
            <person name="Wemheuer B."/>
            <person name="Brinkhoff T."/>
            <person name="Vollmers J."/>
            <person name="Dietrich S."/>
            <person name="Giebel H.A."/>
            <person name="Beardsley C."/>
            <person name="Sardemann C."/>
            <person name="Bakenhus I."/>
            <person name="Billerbeck S."/>
            <person name="Daniel R."/>
            <person name="Simon M."/>
        </authorList>
    </citation>
    <scope>NUCLEOTIDE SEQUENCE [LARGE SCALE GENOMIC DNA]</scope>
    <source>
        <strain evidence="6 7">RCA23</strain>
    </source>
</reference>
<dbReference type="Proteomes" id="UP000028680">
    <property type="component" value="Chromosome"/>
</dbReference>
<evidence type="ECO:0000256" key="1">
    <source>
        <dbReference type="ARBA" id="ARBA00004761"/>
    </source>
</evidence>
<evidence type="ECO:0000256" key="4">
    <source>
        <dbReference type="ARBA" id="ARBA00023239"/>
    </source>
</evidence>
<evidence type="ECO:0000313" key="7">
    <source>
        <dbReference type="Proteomes" id="UP000028680"/>
    </source>
</evidence>
<comment type="similarity">
    <text evidence="2">Belongs to the KHG/KDPG aldolase family.</text>
</comment>
<dbReference type="SUPFAM" id="SSF51569">
    <property type="entry name" value="Aldolase"/>
    <property type="match status" value="1"/>
</dbReference>
<dbReference type="NCBIfam" id="NF006600">
    <property type="entry name" value="PRK09140.1"/>
    <property type="match status" value="1"/>
</dbReference>
<evidence type="ECO:0000256" key="3">
    <source>
        <dbReference type="ARBA" id="ARBA00011233"/>
    </source>
</evidence>